<dbReference type="AlphaFoldDB" id="A0A1Q5U044"/>
<dbReference type="SMART" id="SM00066">
    <property type="entry name" value="GAL4"/>
    <property type="match status" value="1"/>
</dbReference>
<dbReference type="GO" id="GO:0000981">
    <property type="term" value="F:DNA-binding transcription factor activity, RNA polymerase II-specific"/>
    <property type="evidence" value="ECO:0007669"/>
    <property type="project" value="InterPro"/>
</dbReference>
<dbReference type="PANTHER" id="PTHR47424:SF15">
    <property type="entry name" value="ZN(II)2CYS6 TRANSCRIPTION FACTOR (EUROFUNG)"/>
    <property type="match status" value="1"/>
</dbReference>
<sequence>MADASKPPTAGWRIPKACQECRKRKIRCNGVNPCKTCQQRNTPCVYRDVIRHRRKKHEYPHSDNEDKQPQRVSPPVTQSFKTGGPSMMLEFPNSVSATHMASPSCQMQLYYGPTSHFSLMQHTYRDLVSNPTIHPAPSGEVEEASAGLDLFSFRRIFFGTPDTHEIGKSNIPSDIPMMFLPYELAKLFLSRFLTHLYHMLPHRPKAYYEQCLEKLYNPSPTIHPDALTQAIILISLATGSLGTDHFAWGDVLFDRVKASLVSYDDVSSSQYANYQNEQGRPNSAFLYLGSAARKALSAGLHKDVPHEDTQDQETIEERRITFWSLYSFETWFCFHVGRPSSLSLRDVAIEYAKDPFIRLLTEFCKTVSRSGDEIYGQRHESLLHMWRVARSIAHDLRAHEVQMQQALGFGLNGSIQTGSLGVRQTIFITLYYHTLLLTFRPFLIFRGHWQRDMQTSLQQPGGGSASRPTEMPTWLNEACNHTLTAARKTIHHLCEASRSNDFVKQLRYHGYFLASSTFTLIYDLLHDPTTATTHLPWIYASLQSLSTMREGDPIKATISAIQTTLRKINPSYEWSPYPKAEEYSSSNIQRPTSISQAPGNHNNQSWVPPDPSLPQRPFFSQQPDLSTPQWNLPLLDGPETGGSGASNEDLLDFTQSDMGWNFDFSTMDLEAFFSTHQAADSAFP</sequence>
<evidence type="ECO:0000256" key="2">
    <source>
        <dbReference type="ARBA" id="ARBA00023015"/>
    </source>
</evidence>
<dbReference type="GO" id="GO:0005634">
    <property type="term" value="C:nucleus"/>
    <property type="evidence" value="ECO:0007669"/>
    <property type="project" value="TreeGrafter"/>
</dbReference>
<dbReference type="SMART" id="SM00906">
    <property type="entry name" value="Fungal_trans"/>
    <property type="match status" value="1"/>
</dbReference>
<evidence type="ECO:0000256" key="1">
    <source>
        <dbReference type="ARBA" id="ARBA00022723"/>
    </source>
</evidence>
<evidence type="ECO:0000259" key="7">
    <source>
        <dbReference type="PROSITE" id="PS50048"/>
    </source>
</evidence>
<dbReference type="Proteomes" id="UP000186955">
    <property type="component" value="Unassembled WGS sequence"/>
</dbReference>
<evidence type="ECO:0000256" key="5">
    <source>
        <dbReference type="ARBA" id="ARBA00023242"/>
    </source>
</evidence>
<evidence type="ECO:0000256" key="3">
    <source>
        <dbReference type="ARBA" id="ARBA00023125"/>
    </source>
</evidence>
<dbReference type="PANTHER" id="PTHR47424">
    <property type="entry name" value="REGULATORY PROTEIN GAL4"/>
    <property type="match status" value="1"/>
</dbReference>
<organism evidence="8 9">
    <name type="scientific">Penicillium subrubescens</name>
    <dbReference type="NCBI Taxonomy" id="1316194"/>
    <lineage>
        <taxon>Eukaryota</taxon>
        <taxon>Fungi</taxon>
        <taxon>Dikarya</taxon>
        <taxon>Ascomycota</taxon>
        <taxon>Pezizomycotina</taxon>
        <taxon>Eurotiomycetes</taxon>
        <taxon>Eurotiomycetidae</taxon>
        <taxon>Eurotiales</taxon>
        <taxon>Aspergillaceae</taxon>
        <taxon>Penicillium</taxon>
    </lineage>
</organism>
<dbReference type="SUPFAM" id="SSF57701">
    <property type="entry name" value="Zn2/Cys6 DNA-binding domain"/>
    <property type="match status" value="1"/>
</dbReference>
<dbReference type="PROSITE" id="PS00463">
    <property type="entry name" value="ZN2_CY6_FUNGAL_1"/>
    <property type="match status" value="1"/>
</dbReference>
<dbReference type="Pfam" id="PF00172">
    <property type="entry name" value="Zn_clus"/>
    <property type="match status" value="1"/>
</dbReference>
<reference evidence="8 9" key="1">
    <citation type="submission" date="2016-10" db="EMBL/GenBank/DDBJ databases">
        <title>Genome sequence of the ascomycete fungus Penicillium subrubescens.</title>
        <authorList>
            <person name="De Vries R.P."/>
            <person name="Peng M."/>
            <person name="Dilokpimol A."/>
            <person name="Hilden K."/>
            <person name="Makela M.R."/>
            <person name="Grigoriev I."/>
            <person name="Riley R."/>
            <person name="Granchi Z."/>
        </authorList>
    </citation>
    <scope>NUCLEOTIDE SEQUENCE [LARGE SCALE GENOMIC DNA]</scope>
    <source>
        <strain evidence="8 9">CBS 132785</strain>
    </source>
</reference>
<evidence type="ECO:0000256" key="6">
    <source>
        <dbReference type="SAM" id="MobiDB-lite"/>
    </source>
</evidence>
<evidence type="ECO:0000313" key="9">
    <source>
        <dbReference type="Proteomes" id="UP000186955"/>
    </source>
</evidence>
<feature type="region of interest" description="Disordered" evidence="6">
    <location>
        <begin position="55"/>
        <end position="83"/>
    </location>
</feature>
<accession>A0A1Q5U044</accession>
<dbReference type="GO" id="GO:0006351">
    <property type="term" value="P:DNA-templated transcription"/>
    <property type="evidence" value="ECO:0007669"/>
    <property type="project" value="InterPro"/>
</dbReference>
<dbReference type="InterPro" id="IPR007219">
    <property type="entry name" value="XnlR_reg_dom"/>
</dbReference>
<keyword evidence="3" id="KW-0238">DNA-binding</keyword>
<feature type="compositionally biased region" description="Polar residues" evidence="6">
    <location>
        <begin position="618"/>
        <end position="630"/>
    </location>
</feature>
<dbReference type="GO" id="GO:0008270">
    <property type="term" value="F:zinc ion binding"/>
    <property type="evidence" value="ECO:0007669"/>
    <property type="project" value="InterPro"/>
</dbReference>
<protein>
    <submittedName>
        <fullName evidence="8">Zinc finger protein grt1</fullName>
    </submittedName>
</protein>
<evidence type="ECO:0000256" key="4">
    <source>
        <dbReference type="ARBA" id="ARBA00023163"/>
    </source>
</evidence>
<keyword evidence="9" id="KW-1185">Reference proteome</keyword>
<feature type="compositionally biased region" description="Polar residues" evidence="6">
    <location>
        <begin position="585"/>
        <end position="606"/>
    </location>
</feature>
<dbReference type="Gene3D" id="4.10.240.10">
    <property type="entry name" value="Zn(2)-C6 fungal-type DNA-binding domain"/>
    <property type="match status" value="1"/>
</dbReference>
<dbReference type="InterPro" id="IPR001138">
    <property type="entry name" value="Zn2Cys6_DnaBD"/>
</dbReference>
<keyword evidence="2" id="KW-0805">Transcription regulation</keyword>
<gene>
    <name evidence="8" type="ORF">PENSUB_6574</name>
</gene>
<dbReference type="STRING" id="1316194.A0A1Q5U044"/>
<feature type="domain" description="Zn(2)-C6 fungal-type" evidence="7">
    <location>
        <begin position="17"/>
        <end position="46"/>
    </location>
</feature>
<feature type="compositionally biased region" description="Basic and acidic residues" evidence="6">
    <location>
        <begin position="59"/>
        <end position="69"/>
    </location>
</feature>
<keyword evidence="4" id="KW-0804">Transcription</keyword>
<dbReference type="CDD" id="cd12148">
    <property type="entry name" value="fungal_TF_MHR"/>
    <property type="match status" value="1"/>
</dbReference>
<evidence type="ECO:0000313" key="8">
    <source>
        <dbReference type="EMBL" id="OKP05854.1"/>
    </source>
</evidence>
<proteinExistence type="predicted"/>
<dbReference type="CDD" id="cd00067">
    <property type="entry name" value="GAL4"/>
    <property type="match status" value="1"/>
</dbReference>
<comment type="caution">
    <text evidence="8">The sequence shown here is derived from an EMBL/GenBank/DDBJ whole genome shotgun (WGS) entry which is preliminary data.</text>
</comment>
<dbReference type="GO" id="GO:0000978">
    <property type="term" value="F:RNA polymerase II cis-regulatory region sequence-specific DNA binding"/>
    <property type="evidence" value="ECO:0007669"/>
    <property type="project" value="TreeGrafter"/>
</dbReference>
<dbReference type="InterPro" id="IPR051127">
    <property type="entry name" value="Fungal_SecMet_Regulators"/>
</dbReference>
<feature type="region of interest" description="Disordered" evidence="6">
    <location>
        <begin position="585"/>
        <end position="650"/>
    </location>
</feature>
<dbReference type="EMBL" id="MNBE01000602">
    <property type="protein sequence ID" value="OKP05854.1"/>
    <property type="molecule type" value="Genomic_DNA"/>
</dbReference>
<keyword evidence="1" id="KW-0479">Metal-binding</keyword>
<dbReference type="PROSITE" id="PS50048">
    <property type="entry name" value="ZN2_CY6_FUNGAL_2"/>
    <property type="match status" value="1"/>
</dbReference>
<name>A0A1Q5U044_9EURO</name>
<keyword evidence="5" id="KW-0539">Nucleus</keyword>
<dbReference type="GO" id="GO:0000435">
    <property type="term" value="P:positive regulation of transcription from RNA polymerase II promoter by galactose"/>
    <property type="evidence" value="ECO:0007669"/>
    <property type="project" value="TreeGrafter"/>
</dbReference>
<dbReference type="InterPro" id="IPR036864">
    <property type="entry name" value="Zn2-C6_fun-type_DNA-bd_sf"/>
</dbReference>
<dbReference type="Pfam" id="PF04082">
    <property type="entry name" value="Fungal_trans"/>
    <property type="match status" value="1"/>
</dbReference>